<dbReference type="Gene3D" id="3.40.50.300">
    <property type="entry name" value="P-loop containing nucleotide triphosphate hydrolases"/>
    <property type="match status" value="1"/>
</dbReference>
<dbReference type="OrthoDB" id="8061355at2759"/>
<name>A0A1Y1WUX2_9FUNG</name>
<evidence type="ECO:0000313" key="7">
    <source>
        <dbReference type="Proteomes" id="UP000193944"/>
    </source>
</evidence>
<evidence type="ECO:0000256" key="1">
    <source>
        <dbReference type="ARBA" id="ARBA00022448"/>
    </source>
</evidence>
<dbReference type="InterPro" id="IPR003593">
    <property type="entry name" value="AAA+_ATPase"/>
</dbReference>
<feature type="domain" description="ABC transporter" evidence="5">
    <location>
        <begin position="89"/>
        <end position="314"/>
    </location>
</feature>
<keyword evidence="2" id="KW-0677">Repeat</keyword>
<evidence type="ECO:0000259" key="5">
    <source>
        <dbReference type="PROSITE" id="PS50893"/>
    </source>
</evidence>
<dbReference type="SUPFAM" id="SSF52540">
    <property type="entry name" value="P-loop containing nucleoside triphosphate hydrolases"/>
    <property type="match status" value="1"/>
</dbReference>
<reference evidence="6 7" key="1">
    <citation type="submission" date="2016-08" db="EMBL/GenBank/DDBJ databases">
        <title>A Parts List for Fungal Cellulosomes Revealed by Comparative Genomics.</title>
        <authorList>
            <consortium name="DOE Joint Genome Institute"/>
            <person name="Haitjema C.H."/>
            <person name="Gilmore S.P."/>
            <person name="Henske J.K."/>
            <person name="Solomon K.V."/>
            <person name="De Groot R."/>
            <person name="Kuo A."/>
            <person name="Mondo S.J."/>
            <person name="Salamov A.A."/>
            <person name="Labutti K."/>
            <person name="Zhao Z."/>
            <person name="Chiniquy J."/>
            <person name="Barry K."/>
            <person name="Brewer H.M."/>
            <person name="Purvine S.O."/>
            <person name="Wright A.T."/>
            <person name="Boxma B."/>
            <person name="Van Alen T."/>
            <person name="Hackstein J.H."/>
            <person name="Baker S.E."/>
            <person name="Grigoriev I.V."/>
            <person name="O'Malley M.A."/>
        </authorList>
    </citation>
    <scope>NUCLEOTIDE SEQUENCE [LARGE SCALE GENOMIC DNA]</scope>
    <source>
        <strain evidence="6 7">S4</strain>
    </source>
</reference>
<feature type="non-terminal residue" evidence="6">
    <location>
        <position position="315"/>
    </location>
</feature>
<dbReference type="InterPro" id="IPR003439">
    <property type="entry name" value="ABC_transporter-like_ATP-bd"/>
</dbReference>
<evidence type="ECO:0000313" key="6">
    <source>
        <dbReference type="EMBL" id="ORX77359.1"/>
    </source>
</evidence>
<dbReference type="GO" id="GO:0016020">
    <property type="term" value="C:membrane"/>
    <property type="evidence" value="ECO:0007669"/>
    <property type="project" value="InterPro"/>
</dbReference>
<reference evidence="6 7" key="2">
    <citation type="submission" date="2016-08" db="EMBL/GenBank/DDBJ databases">
        <title>Pervasive Adenine N6-methylation of Active Genes in Fungi.</title>
        <authorList>
            <consortium name="DOE Joint Genome Institute"/>
            <person name="Mondo S.J."/>
            <person name="Dannebaum R.O."/>
            <person name="Kuo R.C."/>
            <person name="Labutti K."/>
            <person name="Haridas S."/>
            <person name="Kuo A."/>
            <person name="Salamov A."/>
            <person name="Ahrendt S.R."/>
            <person name="Lipzen A."/>
            <person name="Sullivan W."/>
            <person name="Andreopoulos W.B."/>
            <person name="Clum A."/>
            <person name="Lindquist E."/>
            <person name="Daum C."/>
            <person name="Ramamoorthy G.K."/>
            <person name="Gryganskyi A."/>
            <person name="Culley D."/>
            <person name="Magnuson J.K."/>
            <person name="James T.Y."/>
            <person name="O'Malley M.A."/>
            <person name="Stajich J.E."/>
            <person name="Spatafora J.W."/>
            <person name="Visel A."/>
            <person name="Grigoriev I.V."/>
        </authorList>
    </citation>
    <scope>NUCLEOTIDE SEQUENCE [LARGE SCALE GENOMIC DNA]</scope>
    <source>
        <strain evidence="6 7">S4</strain>
    </source>
</reference>
<dbReference type="PANTHER" id="PTHR19229:SF36">
    <property type="entry name" value="ATP-BINDING CASSETTE SUB-FAMILY A MEMBER 2"/>
    <property type="match status" value="1"/>
</dbReference>
<dbReference type="InterPro" id="IPR027417">
    <property type="entry name" value="P-loop_NTPase"/>
</dbReference>
<keyword evidence="6" id="KW-0378">Hydrolase</keyword>
<dbReference type="GO" id="GO:0140359">
    <property type="term" value="F:ABC-type transporter activity"/>
    <property type="evidence" value="ECO:0007669"/>
    <property type="project" value="InterPro"/>
</dbReference>
<dbReference type="InterPro" id="IPR026082">
    <property type="entry name" value="ABCA"/>
</dbReference>
<dbReference type="GO" id="GO:0005524">
    <property type="term" value="F:ATP binding"/>
    <property type="evidence" value="ECO:0007669"/>
    <property type="project" value="UniProtKB-KW"/>
</dbReference>
<dbReference type="STRING" id="1754192.A0A1Y1WUX2"/>
<dbReference type="GO" id="GO:0005319">
    <property type="term" value="F:lipid transporter activity"/>
    <property type="evidence" value="ECO:0007669"/>
    <property type="project" value="TreeGrafter"/>
</dbReference>
<gene>
    <name evidence="6" type="ORF">BCR32DRAFT_235797</name>
</gene>
<dbReference type="PANTHER" id="PTHR19229">
    <property type="entry name" value="ATP-BINDING CASSETTE TRANSPORTER SUBFAMILY A ABCA"/>
    <property type="match status" value="1"/>
</dbReference>
<comment type="caution">
    <text evidence="6">The sequence shown here is derived from an EMBL/GenBank/DDBJ whole genome shotgun (WGS) entry which is preliminary data.</text>
</comment>
<accession>A0A1Y1WUX2</accession>
<keyword evidence="4" id="KW-0067">ATP-binding</keyword>
<dbReference type="PROSITE" id="PS50893">
    <property type="entry name" value="ABC_TRANSPORTER_2"/>
    <property type="match status" value="1"/>
</dbReference>
<dbReference type="SMART" id="SM00382">
    <property type="entry name" value="AAA"/>
    <property type="match status" value="1"/>
</dbReference>
<sequence>MNSILYFKSSIIFENIKFRLVLNVYLRENEIDDGKVYYYKPKIERENRWNENEFIEISDLSKLLKVNVVDDKNEEEIVEIKNDKKGLGFYFAKVSKYSFLKRTPKEIKVILNHLNFKIYKNEIFGIIGLHNSGKNMLLKILVGLNQGTFGNIYYNGIDLFSEKSDEIRKDIAVCYNYNYLINELTVEENIIFHSKIKNISIDVNQILKEIGLENEKYKVIKHLNKIQKKKLNIAITLMLNCKYIIMDEPTLNFDNDTKRKIWEIILSKKQGKTIIFTTNDIDEATIISDRNLILNNGNIYCLGSSSYIKKHLNIN</sequence>
<evidence type="ECO:0000256" key="4">
    <source>
        <dbReference type="ARBA" id="ARBA00022840"/>
    </source>
</evidence>
<dbReference type="AlphaFoldDB" id="A0A1Y1WUX2"/>
<keyword evidence="1" id="KW-0813">Transport</keyword>
<protein>
    <submittedName>
        <fullName evidence="6">p-loop containing nucleoside triphosphate hydrolase protein</fullName>
    </submittedName>
</protein>
<dbReference type="Pfam" id="PF00005">
    <property type="entry name" value="ABC_tran"/>
    <property type="match status" value="1"/>
</dbReference>
<evidence type="ECO:0000256" key="3">
    <source>
        <dbReference type="ARBA" id="ARBA00022741"/>
    </source>
</evidence>
<proteinExistence type="predicted"/>
<organism evidence="6 7">
    <name type="scientific">Anaeromyces robustus</name>
    <dbReference type="NCBI Taxonomy" id="1754192"/>
    <lineage>
        <taxon>Eukaryota</taxon>
        <taxon>Fungi</taxon>
        <taxon>Fungi incertae sedis</taxon>
        <taxon>Chytridiomycota</taxon>
        <taxon>Chytridiomycota incertae sedis</taxon>
        <taxon>Neocallimastigomycetes</taxon>
        <taxon>Neocallimastigales</taxon>
        <taxon>Neocallimastigaceae</taxon>
        <taxon>Anaeromyces</taxon>
    </lineage>
</organism>
<dbReference type="Proteomes" id="UP000193944">
    <property type="component" value="Unassembled WGS sequence"/>
</dbReference>
<dbReference type="EMBL" id="MCFG01000251">
    <property type="protein sequence ID" value="ORX77359.1"/>
    <property type="molecule type" value="Genomic_DNA"/>
</dbReference>
<keyword evidence="7" id="KW-1185">Reference proteome</keyword>
<dbReference type="GO" id="GO:0016887">
    <property type="term" value="F:ATP hydrolysis activity"/>
    <property type="evidence" value="ECO:0007669"/>
    <property type="project" value="InterPro"/>
</dbReference>
<keyword evidence="3" id="KW-0547">Nucleotide-binding</keyword>
<evidence type="ECO:0000256" key="2">
    <source>
        <dbReference type="ARBA" id="ARBA00022737"/>
    </source>
</evidence>